<evidence type="ECO:0000313" key="1">
    <source>
        <dbReference type="EMBL" id="RNA18893.1"/>
    </source>
</evidence>
<comment type="caution">
    <text evidence="1">The sequence shown here is derived from an EMBL/GenBank/DDBJ whole genome shotgun (WGS) entry which is preliminary data.</text>
</comment>
<organism evidence="1 2">
    <name type="scientific">Brachionus plicatilis</name>
    <name type="common">Marine rotifer</name>
    <name type="synonym">Brachionus muelleri</name>
    <dbReference type="NCBI Taxonomy" id="10195"/>
    <lineage>
        <taxon>Eukaryota</taxon>
        <taxon>Metazoa</taxon>
        <taxon>Spiralia</taxon>
        <taxon>Gnathifera</taxon>
        <taxon>Rotifera</taxon>
        <taxon>Eurotatoria</taxon>
        <taxon>Monogononta</taxon>
        <taxon>Pseudotrocha</taxon>
        <taxon>Ploima</taxon>
        <taxon>Brachionidae</taxon>
        <taxon>Brachionus</taxon>
    </lineage>
</organism>
<gene>
    <name evidence="1" type="ORF">BpHYR1_052629</name>
</gene>
<dbReference type="Proteomes" id="UP000276133">
    <property type="component" value="Unassembled WGS sequence"/>
</dbReference>
<protein>
    <submittedName>
        <fullName evidence="1">Uncharacterized protein</fullName>
    </submittedName>
</protein>
<proteinExistence type="predicted"/>
<keyword evidence="2" id="KW-1185">Reference proteome</keyword>
<sequence>MNLLDKIHPHQNIRTDQLSQSTHSSLFKISDNNQIILSRQTRTFCCVFLEKPQIGDQHSMWPNFLA</sequence>
<reference evidence="1 2" key="1">
    <citation type="journal article" date="2018" name="Sci. Rep.">
        <title>Genomic signatures of local adaptation to the degree of environmental predictability in rotifers.</title>
        <authorList>
            <person name="Franch-Gras L."/>
            <person name="Hahn C."/>
            <person name="Garcia-Roger E.M."/>
            <person name="Carmona M.J."/>
            <person name="Serra M."/>
            <person name="Gomez A."/>
        </authorList>
    </citation>
    <scope>NUCLEOTIDE SEQUENCE [LARGE SCALE GENOMIC DNA]</scope>
    <source>
        <strain evidence="1">HYR1</strain>
    </source>
</reference>
<evidence type="ECO:0000313" key="2">
    <source>
        <dbReference type="Proteomes" id="UP000276133"/>
    </source>
</evidence>
<name>A0A3M7R5L2_BRAPC</name>
<dbReference type="EMBL" id="REGN01004157">
    <property type="protein sequence ID" value="RNA18893.1"/>
    <property type="molecule type" value="Genomic_DNA"/>
</dbReference>
<dbReference type="AlphaFoldDB" id="A0A3M7R5L2"/>
<accession>A0A3M7R5L2</accession>